<keyword evidence="3 15" id="KW-1003">Cell membrane</keyword>
<evidence type="ECO:0000256" key="10">
    <source>
        <dbReference type="ARBA" id="ARBA00023310"/>
    </source>
</evidence>
<feature type="coiled-coil region" evidence="17">
    <location>
        <begin position="40"/>
        <end position="126"/>
    </location>
</feature>
<keyword evidence="2 15" id="KW-0813">Transport</keyword>
<dbReference type="PANTHER" id="PTHR33445:SF1">
    <property type="entry name" value="ATP SYNTHASE SUBUNIT B"/>
    <property type="match status" value="1"/>
</dbReference>
<evidence type="ECO:0000256" key="15">
    <source>
        <dbReference type="HAMAP-Rule" id="MF_01398"/>
    </source>
</evidence>
<comment type="caution">
    <text evidence="18">The sequence shown here is derived from an EMBL/GenBank/DDBJ whole genome shotgun (WGS) entry which is preliminary data.</text>
</comment>
<dbReference type="EMBL" id="PDSH01000012">
    <property type="protein sequence ID" value="PIE25176.1"/>
    <property type="molecule type" value="Genomic_DNA"/>
</dbReference>
<dbReference type="NCBIfam" id="NF004411">
    <property type="entry name" value="PRK05759.1-2"/>
    <property type="match status" value="1"/>
</dbReference>
<dbReference type="HAMAP" id="MF_01398">
    <property type="entry name" value="ATP_synth_b_bprime"/>
    <property type="match status" value="1"/>
</dbReference>
<dbReference type="AlphaFoldDB" id="A0A2G6JP27"/>
<evidence type="ECO:0000256" key="17">
    <source>
        <dbReference type="SAM" id="Coils"/>
    </source>
</evidence>
<evidence type="ECO:0000256" key="3">
    <source>
        <dbReference type="ARBA" id="ARBA00022475"/>
    </source>
</evidence>
<protein>
    <recommendedName>
        <fullName evidence="15">ATP synthase subunit b</fullName>
    </recommendedName>
    <alternativeName>
        <fullName evidence="15">ATP synthase F(0) sector subunit b</fullName>
    </alternativeName>
    <alternativeName>
        <fullName evidence="15">ATPase subunit I</fullName>
    </alternativeName>
    <alternativeName>
        <fullName evidence="15">F-type ATPase subunit b</fullName>
        <shortName evidence="15">F-ATPase subunit b</shortName>
    </alternativeName>
</protein>
<comment type="similarity">
    <text evidence="1 15 16">Belongs to the ATPase B chain family.</text>
</comment>
<keyword evidence="9 15" id="KW-0472">Membrane</keyword>
<keyword evidence="8 15" id="KW-0406">Ion transport</keyword>
<dbReference type="Pfam" id="PF00430">
    <property type="entry name" value="ATP-synt_B"/>
    <property type="match status" value="1"/>
</dbReference>
<dbReference type="STRING" id="207954.MED92_05548"/>
<dbReference type="Proteomes" id="UP000243469">
    <property type="component" value="Unassembled WGS sequence"/>
</dbReference>
<evidence type="ECO:0000313" key="19">
    <source>
        <dbReference type="Proteomes" id="UP000243469"/>
    </source>
</evidence>
<dbReference type="SUPFAM" id="SSF81573">
    <property type="entry name" value="F1F0 ATP synthase subunit B, membrane domain"/>
    <property type="match status" value="1"/>
</dbReference>
<evidence type="ECO:0000256" key="5">
    <source>
        <dbReference type="ARBA" id="ARBA00022692"/>
    </source>
</evidence>
<comment type="subunit">
    <text evidence="13">F-type ATPases have 2 components, F(1) - the catalytic core - and F(0) - the membrane proton channel. F(1) has five subunits: alpha(3), beta(3), gamma(1), delta(1), epsilon(1). F(0) has four main subunits: a(1), b(2) and c(10-14). The alpha and beta chains form an alternating ring which encloses part of the gamma chain. F(1) is attached to F(0) by a central stalk formed by the gamma and epsilon chains, while a peripheral stalk is formed by the delta and b chains.</text>
</comment>
<accession>A0A2G6JP27</accession>
<dbReference type="Gene3D" id="6.10.250.1580">
    <property type="match status" value="1"/>
</dbReference>
<keyword evidence="18" id="KW-0378">Hydrolase</keyword>
<dbReference type="GO" id="GO:0016787">
    <property type="term" value="F:hydrolase activity"/>
    <property type="evidence" value="ECO:0007669"/>
    <property type="project" value="UniProtKB-KW"/>
</dbReference>
<evidence type="ECO:0000256" key="12">
    <source>
        <dbReference type="ARBA" id="ARBA00025614"/>
    </source>
</evidence>
<evidence type="ECO:0000256" key="2">
    <source>
        <dbReference type="ARBA" id="ARBA00022448"/>
    </source>
</evidence>
<evidence type="ECO:0000256" key="7">
    <source>
        <dbReference type="ARBA" id="ARBA00022989"/>
    </source>
</evidence>
<evidence type="ECO:0000256" key="1">
    <source>
        <dbReference type="ARBA" id="ARBA00005513"/>
    </source>
</evidence>
<keyword evidence="5 15" id="KW-0812">Transmembrane</keyword>
<dbReference type="GO" id="GO:0046961">
    <property type="term" value="F:proton-transporting ATPase activity, rotational mechanism"/>
    <property type="evidence" value="ECO:0007669"/>
    <property type="project" value="TreeGrafter"/>
</dbReference>
<dbReference type="PANTHER" id="PTHR33445">
    <property type="entry name" value="ATP SYNTHASE SUBUNIT B', CHLOROPLASTIC"/>
    <property type="match status" value="1"/>
</dbReference>
<evidence type="ECO:0000256" key="4">
    <source>
        <dbReference type="ARBA" id="ARBA00022547"/>
    </source>
</evidence>
<name>A0A2G6JP27_NEPCE</name>
<dbReference type="GO" id="GO:0046933">
    <property type="term" value="F:proton-transporting ATP synthase activity, rotational mechanism"/>
    <property type="evidence" value="ECO:0007669"/>
    <property type="project" value="UniProtKB-UniRule"/>
</dbReference>
<keyword evidence="6 15" id="KW-0375">Hydrogen ion transport</keyword>
<keyword evidence="17" id="KW-0175">Coiled coil</keyword>
<keyword evidence="4 15" id="KW-0138">CF(0)</keyword>
<evidence type="ECO:0000313" key="18">
    <source>
        <dbReference type="EMBL" id="PIE25176.1"/>
    </source>
</evidence>
<dbReference type="InterPro" id="IPR028987">
    <property type="entry name" value="ATP_synth_B-like_membr_sf"/>
</dbReference>
<comment type="function">
    <text evidence="12">Component of the F(0) channel, it forms part of the peripheral stalk, linking F(1) to F(0). The b'-subunit is a diverged and duplicated form of b found in plants and photosynthetic bacteria.</text>
</comment>
<dbReference type="GO" id="GO:0012505">
    <property type="term" value="C:endomembrane system"/>
    <property type="evidence" value="ECO:0007669"/>
    <property type="project" value="UniProtKB-SubCell"/>
</dbReference>
<feature type="transmembrane region" description="Helical" evidence="15">
    <location>
        <begin position="6"/>
        <end position="26"/>
    </location>
</feature>
<evidence type="ECO:0000256" key="14">
    <source>
        <dbReference type="ARBA" id="ARBA00037847"/>
    </source>
</evidence>
<comment type="subcellular location">
    <subcellularLocation>
        <location evidence="15">Cell membrane</location>
        <topology evidence="15">Single-pass membrane protein</topology>
    </subcellularLocation>
    <subcellularLocation>
        <location evidence="14">Endomembrane system</location>
        <topology evidence="14">Single-pass membrane protein</topology>
    </subcellularLocation>
</comment>
<dbReference type="GO" id="GO:0045259">
    <property type="term" value="C:proton-transporting ATP synthase complex"/>
    <property type="evidence" value="ECO:0007669"/>
    <property type="project" value="UniProtKB-KW"/>
</dbReference>
<dbReference type="InterPro" id="IPR005864">
    <property type="entry name" value="ATP_synth_F0_bsu_bac"/>
</dbReference>
<comment type="subunit">
    <text evidence="15">F-type ATPases have 2 components, F(1) - the catalytic core - and F(0) - the membrane proton channel. F(1) has five subunits: alpha(3), beta(3), gamma(1), delta(1), epsilon(1). F(0) has three main subunits: a(1), b(2) and c(10-14). The alpha and beta chains form an alternating ring which encloses part of the gamma chain. F(1) is attached to F(0) by a central stalk formed by the gamma and epsilon chains, while a peripheral stalk is formed by the delta and b chains.</text>
</comment>
<gene>
    <name evidence="15" type="primary">atpF</name>
    <name evidence="18" type="ORF">CSA60_01420</name>
</gene>
<dbReference type="InterPro" id="IPR002146">
    <property type="entry name" value="ATP_synth_b/b'su_bac/chlpt"/>
</dbReference>
<organism evidence="18 19">
    <name type="scientific">Neptuniibacter caesariensis</name>
    <dbReference type="NCBI Taxonomy" id="207954"/>
    <lineage>
        <taxon>Bacteria</taxon>
        <taxon>Pseudomonadati</taxon>
        <taxon>Pseudomonadota</taxon>
        <taxon>Gammaproteobacteria</taxon>
        <taxon>Oceanospirillales</taxon>
        <taxon>Oceanospirillaceae</taxon>
        <taxon>Neptuniibacter</taxon>
    </lineage>
</organism>
<dbReference type="GO" id="GO:0005886">
    <property type="term" value="C:plasma membrane"/>
    <property type="evidence" value="ECO:0007669"/>
    <property type="project" value="UniProtKB-SubCell"/>
</dbReference>
<comment type="function">
    <text evidence="11 15">F(1)F(0) ATP synthase produces ATP from ADP in the presence of a proton or sodium gradient. F-type ATPases consist of two structural domains, F(1) containing the extramembraneous catalytic core and F(0) containing the membrane proton channel, linked together by a central stalk and a peripheral stalk. During catalysis, ATP synthesis in the catalytic domain of F(1) is coupled via a rotary mechanism of the central stalk subunits to proton translocation.</text>
</comment>
<evidence type="ECO:0000256" key="11">
    <source>
        <dbReference type="ARBA" id="ARBA00025198"/>
    </source>
</evidence>
<evidence type="ECO:0000256" key="13">
    <source>
        <dbReference type="ARBA" id="ARBA00026054"/>
    </source>
</evidence>
<dbReference type="NCBIfam" id="TIGR01144">
    <property type="entry name" value="ATP_synt_b"/>
    <property type="match status" value="1"/>
</dbReference>
<evidence type="ECO:0000256" key="8">
    <source>
        <dbReference type="ARBA" id="ARBA00023065"/>
    </source>
</evidence>
<sequence>MNINLTIIGQAIAFFIFVVFCMKYVWPPITAALAERKKKIAEGLDAADRAERDLQLAQEKATENMRKGKEEAAAIIEQANKRANQIVEEAKEKALEEAGRVKAAKEAELEQEVNQAREALRSQVATLALAGAEKVLEASIDEKAHAQLVEKLAAEL</sequence>
<proteinExistence type="inferred from homology"/>
<evidence type="ECO:0000256" key="6">
    <source>
        <dbReference type="ARBA" id="ARBA00022781"/>
    </source>
</evidence>
<evidence type="ECO:0000256" key="16">
    <source>
        <dbReference type="RuleBase" id="RU003848"/>
    </source>
</evidence>
<evidence type="ECO:0000256" key="9">
    <source>
        <dbReference type="ARBA" id="ARBA00023136"/>
    </source>
</evidence>
<keyword evidence="7 15" id="KW-1133">Transmembrane helix</keyword>
<dbReference type="InterPro" id="IPR050059">
    <property type="entry name" value="ATP_synthase_B_chain"/>
</dbReference>
<keyword evidence="10 15" id="KW-0066">ATP synthesis</keyword>
<dbReference type="CDD" id="cd06503">
    <property type="entry name" value="ATP-synt_Fo_b"/>
    <property type="match status" value="1"/>
</dbReference>
<reference evidence="18 19" key="1">
    <citation type="submission" date="2017-10" db="EMBL/GenBank/DDBJ databases">
        <title>Novel microbial diversity and functional potential in the marine mammal oral microbiome.</title>
        <authorList>
            <person name="Dudek N.K."/>
            <person name="Sun C.L."/>
            <person name="Burstein D."/>
            <person name="Kantor R.S."/>
            <person name="Aliaga Goltsman D.S."/>
            <person name="Bik E.M."/>
            <person name="Thomas B.C."/>
            <person name="Banfield J.F."/>
            <person name="Relman D.A."/>
        </authorList>
    </citation>
    <scope>NUCLEOTIDE SEQUENCE [LARGE SCALE GENOMIC DNA]</scope>
    <source>
        <strain evidence="18">DOLJORAL78_47_21</strain>
    </source>
</reference>